<evidence type="ECO:0000313" key="8">
    <source>
        <dbReference type="Proteomes" id="UP000218151"/>
    </source>
</evidence>
<dbReference type="Pfam" id="PF01061">
    <property type="entry name" value="ABC2_membrane"/>
    <property type="match status" value="1"/>
</dbReference>
<feature type="transmembrane region" description="Helical" evidence="5">
    <location>
        <begin position="137"/>
        <end position="160"/>
    </location>
</feature>
<keyword evidence="4 5" id="KW-0472">Membrane</keyword>
<feature type="domain" description="ABC-2 type transporter transmembrane" evidence="6">
    <location>
        <begin position="18"/>
        <end position="212"/>
    </location>
</feature>
<comment type="caution">
    <text evidence="7">The sequence shown here is derived from an EMBL/GenBank/DDBJ whole genome shotgun (WGS) entry which is preliminary data.</text>
</comment>
<feature type="transmembrane region" description="Helical" evidence="5">
    <location>
        <begin position="60"/>
        <end position="82"/>
    </location>
</feature>
<evidence type="ECO:0000256" key="5">
    <source>
        <dbReference type="SAM" id="Phobius"/>
    </source>
</evidence>
<feature type="transmembrane region" description="Helical" evidence="5">
    <location>
        <begin position="166"/>
        <end position="185"/>
    </location>
</feature>
<dbReference type="OrthoDB" id="9786643at2"/>
<dbReference type="InterPro" id="IPR000412">
    <property type="entry name" value="ABC_2_transport"/>
</dbReference>
<protein>
    <submittedName>
        <fullName evidence="7">ABC transporter</fullName>
    </submittedName>
</protein>
<evidence type="ECO:0000313" key="7">
    <source>
        <dbReference type="EMBL" id="PAX08830.1"/>
    </source>
</evidence>
<dbReference type="InterPro" id="IPR013525">
    <property type="entry name" value="ABC2_TM"/>
</dbReference>
<keyword evidence="3 5" id="KW-1133">Transmembrane helix</keyword>
<dbReference type="Proteomes" id="UP000218151">
    <property type="component" value="Unassembled WGS sequence"/>
</dbReference>
<keyword evidence="2 5" id="KW-0812">Transmembrane</keyword>
<dbReference type="AlphaFoldDB" id="A0A2A2SI40"/>
<sequence length="250" mass="25601">MSAYAQPAGLWRRECLVELKRSWRLPQFMVPTVVTPAAFYALFTLALARTPSLSGAAASLACYGVFAAIGPSLFGFGAGVAMEREQGLIELKRVSPMPTGAYLAGKLAAAVAATAAAVALIYALGVIAGVRLSAGQWLALAALHLLSTVPFALLGFGLGMRMGGKGAVAAANALFLGASVVGGLWAPSAILPGWMRLVGELVPSYHLGQLALGIVGADTIGSPVAHVAAIVAMTALAGWWAWSGWRRSAA</sequence>
<dbReference type="RefSeq" id="WP_095997341.1">
    <property type="nucleotide sequence ID" value="NZ_NSLI01000002.1"/>
</dbReference>
<evidence type="ECO:0000256" key="4">
    <source>
        <dbReference type="ARBA" id="ARBA00023136"/>
    </source>
</evidence>
<comment type="subcellular location">
    <subcellularLocation>
        <location evidence="1">Membrane</location>
        <topology evidence="1">Multi-pass membrane protein</topology>
    </subcellularLocation>
</comment>
<proteinExistence type="predicted"/>
<feature type="transmembrane region" description="Helical" evidence="5">
    <location>
        <begin position="102"/>
        <end position="125"/>
    </location>
</feature>
<feature type="transmembrane region" description="Helical" evidence="5">
    <location>
        <begin position="28"/>
        <end position="48"/>
    </location>
</feature>
<gene>
    <name evidence="7" type="ORF">CKY28_05590</name>
</gene>
<keyword evidence="8" id="KW-1185">Reference proteome</keyword>
<evidence type="ECO:0000259" key="6">
    <source>
        <dbReference type="Pfam" id="PF01061"/>
    </source>
</evidence>
<name>A0A2A2SI40_9SPHN</name>
<dbReference type="PIRSF" id="PIRSF006648">
    <property type="entry name" value="DrrB"/>
    <property type="match status" value="1"/>
</dbReference>
<reference evidence="8" key="1">
    <citation type="submission" date="2017-09" db="EMBL/GenBank/DDBJ databases">
        <authorList>
            <person name="Feng G."/>
            <person name="Zhu H."/>
        </authorList>
    </citation>
    <scope>NUCLEOTIDE SEQUENCE [LARGE SCALE GENOMIC DNA]</scope>
    <source>
        <strain evidence="8">1PNM-20</strain>
    </source>
</reference>
<dbReference type="InterPro" id="IPR051784">
    <property type="entry name" value="Nod_factor_ABC_transporter"/>
</dbReference>
<dbReference type="EMBL" id="NSLI01000002">
    <property type="protein sequence ID" value="PAX08830.1"/>
    <property type="molecule type" value="Genomic_DNA"/>
</dbReference>
<feature type="transmembrane region" description="Helical" evidence="5">
    <location>
        <begin position="223"/>
        <end position="242"/>
    </location>
</feature>
<organism evidence="7 8">
    <name type="scientific">Sphingomonas lenta</name>
    <dbReference type="NCBI Taxonomy" id="1141887"/>
    <lineage>
        <taxon>Bacteria</taxon>
        <taxon>Pseudomonadati</taxon>
        <taxon>Pseudomonadota</taxon>
        <taxon>Alphaproteobacteria</taxon>
        <taxon>Sphingomonadales</taxon>
        <taxon>Sphingomonadaceae</taxon>
        <taxon>Sphingomonas</taxon>
    </lineage>
</organism>
<dbReference type="GO" id="GO:0043190">
    <property type="term" value="C:ATP-binding cassette (ABC) transporter complex"/>
    <property type="evidence" value="ECO:0007669"/>
    <property type="project" value="InterPro"/>
</dbReference>
<evidence type="ECO:0000256" key="1">
    <source>
        <dbReference type="ARBA" id="ARBA00004141"/>
    </source>
</evidence>
<accession>A0A2A2SI40</accession>
<evidence type="ECO:0000256" key="3">
    <source>
        <dbReference type="ARBA" id="ARBA00022989"/>
    </source>
</evidence>
<dbReference type="GO" id="GO:0140359">
    <property type="term" value="F:ABC-type transporter activity"/>
    <property type="evidence" value="ECO:0007669"/>
    <property type="project" value="InterPro"/>
</dbReference>
<dbReference type="PANTHER" id="PTHR43229">
    <property type="entry name" value="NODULATION PROTEIN J"/>
    <property type="match status" value="1"/>
</dbReference>
<evidence type="ECO:0000256" key="2">
    <source>
        <dbReference type="ARBA" id="ARBA00022692"/>
    </source>
</evidence>
<dbReference type="PANTHER" id="PTHR43229:SF2">
    <property type="entry name" value="NODULATION PROTEIN J"/>
    <property type="match status" value="1"/>
</dbReference>